<accession>A0ABW5XFQ5</accession>
<dbReference type="Gene3D" id="3.40.50.880">
    <property type="match status" value="1"/>
</dbReference>
<dbReference type="Pfam" id="PF08532">
    <property type="entry name" value="Glyco_hydro_42M"/>
    <property type="match status" value="1"/>
</dbReference>
<evidence type="ECO:0000313" key="11">
    <source>
        <dbReference type="Proteomes" id="UP001597391"/>
    </source>
</evidence>
<dbReference type="PANTHER" id="PTHR36447:SF2">
    <property type="entry name" value="BETA-GALACTOSIDASE YESZ"/>
    <property type="match status" value="1"/>
</dbReference>
<sequence>MQYQNAPSLPSELLYGVAYYPEYHVADRHIQDLDLMAAAHLNVIRVGESVWSTWEPRNGEFHLDWLEPVLDAAHERGIKVIIGTPTYAAPPWLQTAYPEIAVERKTGQRAAWGARQEIDYSHPAFRFHAERVIRAILNRYAQHPAIIGYQVDNEPGLELIHNHGTFTEFVRRLKATYGTTDNLNAQWGLTYWSHRIDDWSELWRPDGNSVPQYDLAWRRYQADVTNEFIEWQAGLVAEYRRPEQFVTTCLQYPRPGLDDEKLGRVLDVISGNPYYGMQDHLERGTELAQPNGWTTTGIAGLFRQADRIYSSRQARYLVTETNAQAIGDSHMNCPPYPGQLRQAAYAFISRGAAMIEYWHWHTLPYGAETYWGGVLPHSLEPGRVYDEVAAIGAELATLGGTLDGFEPDADVAILWSVPSRFAMQHLAPLATPDGDPDRESYEKIVDAFHRGVIDSGRQARIIHASQALDLGAEKLVEKFPVLVAAAHYIAADEDIELLRRYVALGGHLILGPRTAYADEEARARIAVAPEGLHEEAGTWYEEFSNLDQPIKVVANGNEIALSDGAAGSRWIDGLHLKGAQVLASYDHPHFGVFPAVTTNASGNGRVTTVGTVPTPELATAVMEWAAPQAAGELLDGEVPTQVTVSSGSMPDGTRAFFVFNWSWDEQKVALATDAHEPAADTAHVQGSALSLTAWGCRVFIAQTERTREEA</sequence>
<dbReference type="InterPro" id="IPR003476">
    <property type="entry name" value="Glyco_hydro_42"/>
</dbReference>
<dbReference type="RefSeq" id="WP_377466328.1">
    <property type="nucleotide sequence ID" value="NZ_JBHUOP010000003.1"/>
</dbReference>
<keyword evidence="5" id="KW-0378">Hydrolase</keyword>
<dbReference type="Gene3D" id="3.20.20.80">
    <property type="entry name" value="Glycosidases"/>
    <property type="match status" value="1"/>
</dbReference>
<evidence type="ECO:0000256" key="2">
    <source>
        <dbReference type="ARBA" id="ARBA00005940"/>
    </source>
</evidence>
<gene>
    <name evidence="10" type="ORF">ACFSYH_07805</name>
</gene>
<feature type="domain" description="Beta-galactosidase trimerisation" evidence="9">
    <location>
        <begin position="409"/>
        <end position="626"/>
    </location>
</feature>
<evidence type="ECO:0000259" key="9">
    <source>
        <dbReference type="Pfam" id="PF08532"/>
    </source>
</evidence>
<evidence type="ECO:0000256" key="3">
    <source>
        <dbReference type="ARBA" id="ARBA00012756"/>
    </source>
</evidence>
<evidence type="ECO:0000256" key="1">
    <source>
        <dbReference type="ARBA" id="ARBA00001412"/>
    </source>
</evidence>
<evidence type="ECO:0000256" key="7">
    <source>
        <dbReference type="ARBA" id="ARBA00023295"/>
    </source>
</evidence>
<feature type="domain" description="Glycoside hydrolase family 42 N-terminal" evidence="8">
    <location>
        <begin position="19"/>
        <end position="397"/>
    </location>
</feature>
<dbReference type="InterPro" id="IPR013738">
    <property type="entry name" value="Beta_galactosidase_Trimer"/>
</dbReference>
<dbReference type="InterPro" id="IPR017853">
    <property type="entry name" value="GH"/>
</dbReference>
<keyword evidence="6" id="KW-0862">Zinc</keyword>
<keyword evidence="4" id="KW-0479">Metal-binding</keyword>
<dbReference type="InterPro" id="IPR013529">
    <property type="entry name" value="Glyco_hydro_42_N"/>
</dbReference>
<comment type="caution">
    <text evidence="10">The sequence shown here is derived from an EMBL/GenBank/DDBJ whole genome shotgun (WGS) entry which is preliminary data.</text>
</comment>
<dbReference type="EMBL" id="JBHUOP010000003">
    <property type="protein sequence ID" value="MFD2840477.1"/>
    <property type="molecule type" value="Genomic_DNA"/>
</dbReference>
<protein>
    <recommendedName>
        <fullName evidence="3">beta-galactosidase</fullName>
        <ecNumber evidence="3">3.2.1.23</ecNumber>
    </recommendedName>
</protein>
<keyword evidence="7" id="KW-0326">Glycosidase</keyword>
<evidence type="ECO:0000256" key="6">
    <source>
        <dbReference type="ARBA" id="ARBA00022833"/>
    </source>
</evidence>
<dbReference type="PANTHER" id="PTHR36447">
    <property type="entry name" value="BETA-GALACTOSIDASE GANA"/>
    <property type="match status" value="1"/>
</dbReference>
<dbReference type="SUPFAM" id="SSF51445">
    <property type="entry name" value="(Trans)glycosidases"/>
    <property type="match status" value="1"/>
</dbReference>
<dbReference type="EC" id="3.2.1.23" evidence="3"/>
<dbReference type="SUPFAM" id="SSF52317">
    <property type="entry name" value="Class I glutamine amidotransferase-like"/>
    <property type="match status" value="1"/>
</dbReference>
<evidence type="ECO:0000313" key="10">
    <source>
        <dbReference type="EMBL" id="MFD2840477.1"/>
    </source>
</evidence>
<dbReference type="Pfam" id="PF02449">
    <property type="entry name" value="Glyco_hydro_42"/>
    <property type="match status" value="1"/>
</dbReference>
<comment type="similarity">
    <text evidence="2">Belongs to the glycosyl hydrolase 42 family.</text>
</comment>
<dbReference type="CDD" id="cd03143">
    <property type="entry name" value="A4_beta-galactosidase_middle_domain"/>
    <property type="match status" value="1"/>
</dbReference>
<name>A0ABW5XFQ5_9MICO</name>
<dbReference type="InterPro" id="IPR029062">
    <property type="entry name" value="Class_I_gatase-like"/>
</dbReference>
<keyword evidence="11" id="KW-1185">Reference proteome</keyword>
<evidence type="ECO:0000259" key="8">
    <source>
        <dbReference type="Pfam" id="PF02449"/>
    </source>
</evidence>
<evidence type="ECO:0000256" key="4">
    <source>
        <dbReference type="ARBA" id="ARBA00022723"/>
    </source>
</evidence>
<proteinExistence type="inferred from homology"/>
<reference evidence="11" key="1">
    <citation type="journal article" date="2019" name="Int. J. Syst. Evol. Microbiol.">
        <title>The Global Catalogue of Microorganisms (GCM) 10K type strain sequencing project: providing services to taxonomists for standard genome sequencing and annotation.</title>
        <authorList>
            <consortium name="The Broad Institute Genomics Platform"/>
            <consortium name="The Broad Institute Genome Sequencing Center for Infectious Disease"/>
            <person name="Wu L."/>
            <person name="Ma J."/>
        </authorList>
    </citation>
    <scope>NUCLEOTIDE SEQUENCE [LARGE SCALE GENOMIC DNA]</scope>
    <source>
        <strain evidence="11">KCTC 33576</strain>
    </source>
</reference>
<dbReference type="Proteomes" id="UP001597391">
    <property type="component" value="Unassembled WGS sequence"/>
</dbReference>
<comment type="catalytic activity">
    <reaction evidence="1">
        <text>Hydrolysis of terminal non-reducing beta-D-galactose residues in beta-D-galactosides.</text>
        <dbReference type="EC" id="3.2.1.23"/>
    </reaction>
</comment>
<organism evidence="10 11">
    <name type="scientific">Populibacterium corticicola</name>
    <dbReference type="NCBI Taxonomy" id="1812826"/>
    <lineage>
        <taxon>Bacteria</taxon>
        <taxon>Bacillati</taxon>
        <taxon>Actinomycetota</taxon>
        <taxon>Actinomycetes</taxon>
        <taxon>Micrococcales</taxon>
        <taxon>Jonesiaceae</taxon>
        <taxon>Populibacterium</taxon>
    </lineage>
</organism>
<evidence type="ECO:0000256" key="5">
    <source>
        <dbReference type="ARBA" id="ARBA00022801"/>
    </source>
</evidence>